<dbReference type="GeneID" id="14012664"/>
<evidence type="ECO:0000313" key="1">
    <source>
        <dbReference type="EMBL" id="AFA44349.1"/>
    </source>
</evidence>
<dbReference type="Proteomes" id="UP000007524">
    <property type="component" value="Segment"/>
</dbReference>
<dbReference type="RefSeq" id="YP_007007231.1">
    <property type="nucleotide sequence ID" value="NC_019526.1"/>
</dbReference>
<name>H6X3N3_9CAUD</name>
<organism evidence="1 2">
    <name type="scientific">Klebsiella phage vB_KleM_RaK2</name>
    <dbReference type="NCBI Taxonomy" id="1147094"/>
    <lineage>
        <taxon>Viruses</taxon>
        <taxon>Duplodnaviria</taxon>
        <taxon>Heunggongvirae</taxon>
        <taxon>Uroviricota</taxon>
        <taxon>Caudoviricetes</taxon>
        <taxon>Alcyoneusvirus</taxon>
        <taxon>Alcyoneusvirus RaK2</taxon>
    </lineage>
</organism>
<dbReference type="KEGG" id="vg:14012664"/>
<gene>
    <name evidence="1" type="ORF">RaK2_00076</name>
</gene>
<evidence type="ECO:0000313" key="2">
    <source>
        <dbReference type="Proteomes" id="UP000007524"/>
    </source>
</evidence>
<keyword evidence="2" id="KW-1185">Reference proteome</keyword>
<sequence>MRRMEFVFHHSESCFLQKAVLLTDRREIRNSLRVCDWFACESRTKRKLPILILIEERSDEDQYLSVATY</sequence>
<protein>
    <submittedName>
        <fullName evidence="1">Uncharacterized protein</fullName>
    </submittedName>
</protein>
<reference evidence="1 2" key="1">
    <citation type="journal article" date="2012" name="J. Virol.">
        <title>Genome of Klebsiella sp.-Infecting Bacteriophage vB_KleM_RaK2.</title>
        <authorList>
            <person name="Simoliunas E."/>
            <person name="Kaliniene L."/>
            <person name="Truncaite L."/>
            <person name="Klausa V."/>
            <person name="Zajanckauskaite A."/>
            <person name="Meskys R."/>
        </authorList>
    </citation>
    <scope>NUCLEOTIDE SEQUENCE [LARGE SCALE GENOMIC DNA]</scope>
</reference>
<proteinExistence type="predicted"/>
<accession>H6X3N3</accession>
<dbReference type="EMBL" id="JQ513383">
    <property type="protein sequence ID" value="AFA44349.1"/>
    <property type="molecule type" value="Genomic_DNA"/>
</dbReference>